<evidence type="ECO:0000313" key="1">
    <source>
        <dbReference type="EMBL" id="KKO12909.1"/>
    </source>
</evidence>
<accession>A0A0F9Z6E4</accession>
<name>A0A0F9Z6E4_9ZZZZ</name>
<protein>
    <submittedName>
        <fullName evidence="1">Uncharacterized protein</fullName>
    </submittedName>
</protein>
<comment type="caution">
    <text evidence="1">The sequence shown here is derived from an EMBL/GenBank/DDBJ whole genome shotgun (WGS) entry which is preliminary data.</text>
</comment>
<organism evidence="1">
    <name type="scientific">marine sediment metagenome</name>
    <dbReference type="NCBI Taxonomy" id="412755"/>
    <lineage>
        <taxon>unclassified sequences</taxon>
        <taxon>metagenomes</taxon>
        <taxon>ecological metagenomes</taxon>
    </lineage>
</organism>
<sequence>MRNENSIVLEMDLTTIRRLLQARVVSLEDMHSVDNHGKQRLRRLLLEVVKRELVHFPP</sequence>
<proteinExistence type="predicted"/>
<reference evidence="1" key="1">
    <citation type="journal article" date="2015" name="Nature">
        <title>Complex archaea that bridge the gap between prokaryotes and eukaryotes.</title>
        <authorList>
            <person name="Spang A."/>
            <person name="Saw J.H."/>
            <person name="Jorgensen S.L."/>
            <person name="Zaremba-Niedzwiedzka K."/>
            <person name="Martijn J."/>
            <person name="Lind A.E."/>
            <person name="van Eijk R."/>
            <person name="Schleper C."/>
            <person name="Guy L."/>
            <person name="Ettema T.J."/>
        </authorList>
    </citation>
    <scope>NUCLEOTIDE SEQUENCE</scope>
</reference>
<dbReference type="AlphaFoldDB" id="A0A0F9Z6E4"/>
<gene>
    <name evidence="1" type="ORF">LCGC14_0009260</name>
</gene>
<dbReference type="EMBL" id="LAZR01000001">
    <property type="protein sequence ID" value="KKO12909.1"/>
    <property type="molecule type" value="Genomic_DNA"/>
</dbReference>